<evidence type="ECO:0000256" key="3">
    <source>
        <dbReference type="ARBA" id="ARBA00022723"/>
    </source>
</evidence>
<dbReference type="EMBL" id="JBANQN010000003">
    <property type="protein sequence ID" value="KAK6793572.1"/>
    <property type="molecule type" value="Genomic_DNA"/>
</dbReference>
<comment type="caution">
    <text evidence="5">The sequence shown here is derived from an EMBL/GenBank/DDBJ whole genome shotgun (WGS) entry which is preliminary data.</text>
</comment>
<reference evidence="5 6" key="1">
    <citation type="submission" date="2024-02" db="EMBL/GenBank/DDBJ databases">
        <title>de novo genome assembly of Solanum bulbocastanum strain 11H21.</title>
        <authorList>
            <person name="Hosaka A.J."/>
        </authorList>
    </citation>
    <scope>NUCLEOTIDE SEQUENCE [LARGE SCALE GENOMIC DNA]</scope>
    <source>
        <tissue evidence="5">Young leaves</tissue>
    </source>
</reference>
<dbReference type="GO" id="GO:0005829">
    <property type="term" value="C:cytosol"/>
    <property type="evidence" value="ECO:0007669"/>
    <property type="project" value="TreeGrafter"/>
</dbReference>
<dbReference type="Proteomes" id="UP001371456">
    <property type="component" value="Unassembled WGS sequence"/>
</dbReference>
<dbReference type="GO" id="GO:0046294">
    <property type="term" value="P:formaldehyde catabolic process"/>
    <property type="evidence" value="ECO:0007669"/>
    <property type="project" value="TreeGrafter"/>
</dbReference>
<organism evidence="5 6">
    <name type="scientific">Solanum bulbocastanum</name>
    <name type="common">Wild potato</name>
    <dbReference type="NCBI Taxonomy" id="147425"/>
    <lineage>
        <taxon>Eukaryota</taxon>
        <taxon>Viridiplantae</taxon>
        <taxon>Streptophyta</taxon>
        <taxon>Embryophyta</taxon>
        <taxon>Tracheophyta</taxon>
        <taxon>Spermatophyta</taxon>
        <taxon>Magnoliopsida</taxon>
        <taxon>eudicotyledons</taxon>
        <taxon>Gunneridae</taxon>
        <taxon>Pentapetalae</taxon>
        <taxon>asterids</taxon>
        <taxon>lamiids</taxon>
        <taxon>Solanales</taxon>
        <taxon>Solanaceae</taxon>
        <taxon>Solanoideae</taxon>
        <taxon>Solaneae</taxon>
        <taxon>Solanum</taxon>
    </lineage>
</organism>
<dbReference type="AlphaFoldDB" id="A0AAN8YIH1"/>
<name>A0AAN8YIH1_SOLBU</name>
<dbReference type="Gene3D" id="3.40.50.720">
    <property type="entry name" value="NAD(P)-binding Rossmann-like Domain"/>
    <property type="match status" value="1"/>
</dbReference>
<sequence length="84" mass="9127">MLNEAIEASKLGIGTIVLIGVGNGLSRDINLIPLLCGRTMKGSSFGGIRLHSDLPTLLHKCANKNLAFNYFKQKRRITNMQDGA</sequence>
<comment type="subunit">
    <text evidence="2">Homodimer.</text>
</comment>
<evidence type="ECO:0000256" key="2">
    <source>
        <dbReference type="ARBA" id="ARBA00011738"/>
    </source>
</evidence>
<dbReference type="PANTHER" id="PTHR43880">
    <property type="entry name" value="ALCOHOL DEHYDROGENASE"/>
    <property type="match status" value="1"/>
</dbReference>
<protein>
    <submittedName>
        <fullName evidence="5">Uncharacterized protein</fullName>
    </submittedName>
</protein>
<keyword evidence="6" id="KW-1185">Reference proteome</keyword>
<evidence type="ECO:0000313" key="6">
    <source>
        <dbReference type="Proteomes" id="UP001371456"/>
    </source>
</evidence>
<evidence type="ECO:0000313" key="5">
    <source>
        <dbReference type="EMBL" id="KAK6793572.1"/>
    </source>
</evidence>
<accession>A0AAN8YIH1</accession>
<keyword evidence="3" id="KW-0479">Metal-binding</keyword>
<dbReference type="PANTHER" id="PTHR43880:SF38">
    <property type="entry name" value="ALCOHOL DEHYDROGENASE-RELATED"/>
    <property type="match status" value="1"/>
</dbReference>
<evidence type="ECO:0000256" key="4">
    <source>
        <dbReference type="ARBA" id="ARBA00022833"/>
    </source>
</evidence>
<comment type="cofactor">
    <cofactor evidence="1">
        <name>Zn(2+)</name>
        <dbReference type="ChEBI" id="CHEBI:29105"/>
    </cofactor>
</comment>
<dbReference type="GO" id="GO:0008270">
    <property type="term" value="F:zinc ion binding"/>
    <property type="evidence" value="ECO:0007669"/>
    <property type="project" value="TreeGrafter"/>
</dbReference>
<proteinExistence type="predicted"/>
<keyword evidence="4" id="KW-0862">Zinc</keyword>
<gene>
    <name evidence="5" type="ORF">RDI58_007025</name>
</gene>
<dbReference type="Gene3D" id="3.90.180.10">
    <property type="entry name" value="Medium-chain alcohol dehydrogenases, catalytic domain"/>
    <property type="match status" value="1"/>
</dbReference>
<evidence type="ECO:0000256" key="1">
    <source>
        <dbReference type="ARBA" id="ARBA00001947"/>
    </source>
</evidence>
<dbReference type="GO" id="GO:0051903">
    <property type="term" value="F:S-(hydroxymethyl)glutathione dehydrogenase [NAD(P)+] activity"/>
    <property type="evidence" value="ECO:0007669"/>
    <property type="project" value="TreeGrafter"/>
</dbReference>